<keyword evidence="4" id="KW-1185">Reference proteome</keyword>
<protein>
    <recommendedName>
        <fullName evidence="5">Pentacotripeptide-repeat region of PRORP domain-containing protein</fullName>
    </recommendedName>
</protein>
<feature type="non-terminal residue" evidence="3">
    <location>
        <position position="1"/>
    </location>
</feature>
<dbReference type="InterPro" id="IPR002885">
    <property type="entry name" value="PPR_rpt"/>
</dbReference>
<dbReference type="Proteomes" id="UP000230069">
    <property type="component" value="Unassembled WGS sequence"/>
</dbReference>
<feature type="repeat" description="PPR" evidence="2">
    <location>
        <begin position="301"/>
        <end position="335"/>
    </location>
</feature>
<gene>
    <name evidence="3" type="ORF">AQUCO_03700224v1</name>
</gene>
<feature type="repeat" description="PPR" evidence="2">
    <location>
        <begin position="230"/>
        <end position="260"/>
    </location>
</feature>
<sequence>VIRSYSQIFISSFHIQANSTSQFNKEVNFNSEAWIVKVICSLIVFRDFSCLEYFEKNLNSSISFEVIRRLKDPKLGLKFFDYSRMKCERIEHLGSTYNLLVRGLCQIGLHDSALNVIFDGHLPDSSILDFLVTSCAQVGKLDIVKAVIVRAYKSKIRVNSYTYNSLLNILIKRNRVDEAVCFFREQHLRFGFCADTWSFNIVIRGLCRIREVDRAFEFFNDMESFGCSPDIVTYNTLINGLFRVNEVDRGQELLNKLKSNTRLKPDVVTYTSAISGYCKLGKMEDASILFDEMVHLGINPNSFTYNVLIDGFGKNADICSAAAIYEKMLLKGCPPDVVTLSSLIDGYCRIGDVDEAMKLWHDMGTRKISPNAYTFSILICAFCKENRLNEARDLLRQLKWTDVISQPFMYNPVIDGFCKAGNVDEANVILMEMEQNRCNPDKLTYTILIIGHCMKGRMSEAISIFNKMLTSGCVPDDITVHSLRSRLLKAGMPHEAHQLLLTLSEKKLNLNPTSSGNVHSLRNNLDVRVAV</sequence>
<dbReference type="Gene3D" id="1.25.40.10">
    <property type="entry name" value="Tetratricopeptide repeat domain"/>
    <property type="match status" value="5"/>
</dbReference>
<keyword evidence="1" id="KW-0677">Repeat</keyword>
<feature type="repeat" description="PPR" evidence="2">
    <location>
        <begin position="406"/>
        <end position="440"/>
    </location>
</feature>
<dbReference type="NCBIfam" id="TIGR00756">
    <property type="entry name" value="PPR"/>
    <property type="match status" value="9"/>
</dbReference>
<evidence type="ECO:0000313" key="4">
    <source>
        <dbReference type="Proteomes" id="UP000230069"/>
    </source>
</evidence>
<dbReference type="PROSITE" id="PS51375">
    <property type="entry name" value="PPR"/>
    <property type="match status" value="9"/>
</dbReference>
<dbReference type="InterPro" id="IPR011990">
    <property type="entry name" value="TPR-like_helical_dom_sf"/>
</dbReference>
<dbReference type="OrthoDB" id="185373at2759"/>
<dbReference type="SUPFAM" id="SSF81901">
    <property type="entry name" value="HCP-like"/>
    <property type="match status" value="1"/>
</dbReference>
<dbReference type="PANTHER" id="PTHR45613:SF9">
    <property type="entry name" value="MITOCHONDRIAL GROUP I INTRON SPLICING FACTOR CCM1"/>
    <property type="match status" value="1"/>
</dbReference>
<proteinExistence type="predicted"/>
<dbReference type="STRING" id="218851.A0A2G5CU54"/>
<name>A0A2G5CU54_AQUCA</name>
<dbReference type="Pfam" id="PF01535">
    <property type="entry name" value="PPR"/>
    <property type="match status" value="2"/>
</dbReference>
<dbReference type="EMBL" id="KZ305054">
    <property type="protein sequence ID" value="PIA34798.1"/>
    <property type="molecule type" value="Genomic_DNA"/>
</dbReference>
<dbReference type="AlphaFoldDB" id="A0A2G5CU54"/>
<reference evidence="3 4" key="1">
    <citation type="submission" date="2017-09" db="EMBL/GenBank/DDBJ databases">
        <title>WGS assembly of Aquilegia coerulea Goldsmith.</title>
        <authorList>
            <person name="Hodges S."/>
            <person name="Kramer E."/>
            <person name="Nordborg M."/>
            <person name="Tomkins J."/>
            <person name="Borevitz J."/>
            <person name="Derieg N."/>
            <person name="Yan J."/>
            <person name="Mihaltcheva S."/>
            <person name="Hayes R.D."/>
            <person name="Rokhsar D."/>
        </authorList>
    </citation>
    <scope>NUCLEOTIDE SEQUENCE [LARGE SCALE GENOMIC DNA]</scope>
    <source>
        <strain evidence="4">cv. Goldsmith</strain>
    </source>
</reference>
<organism evidence="3 4">
    <name type="scientific">Aquilegia coerulea</name>
    <name type="common">Rocky mountain columbine</name>
    <dbReference type="NCBI Taxonomy" id="218851"/>
    <lineage>
        <taxon>Eukaryota</taxon>
        <taxon>Viridiplantae</taxon>
        <taxon>Streptophyta</taxon>
        <taxon>Embryophyta</taxon>
        <taxon>Tracheophyta</taxon>
        <taxon>Spermatophyta</taxon>
        <taxon>Magnoliopsida</taxon>
        <taxon>Ranunculales</taxon>
        <taxon>Ranunculaceae</taxon>
        <taxon>Thalictroideae</taxon>
        <taxon>Aquilegia</taxon>
    </lineage>
</organism>
<accession>A0A2G5CU54</accession>
<dbReference type="InParanoid" id="A0A2G5CU54"/>
<evidence type="ECO:0000313" key="3">
    <source>
        <dbReference type="EMBL" id="PIA34798.1"/>
    </source>
</evidence>
<feature type="repeat" description="PPR" evidence="2">
    <location>
        <begin position="195"/>
        <end position="229"/>
    </location>
</feature>
<feature type="repeat" description="PPR" evidence="2">
    <location>
        <begin position="371"/>
        <end position="405"/>
    </location>
</feature>
<dbReference type="PANTHER" id="PTHR45613">
    <property type="entry name" value="PENTATRICOPEPTIDE REPEAT-CONTAINING PROTEIN"/>
    <property type="match status" value="1"/>
</dbReference>
<feature type="repeat" description="PPR" evidence="2">
    <location>
        <begin position="159"/>
        <end position="194"/>
    </location>
</feature>
<evidence type="ECO:0000256" key="2">
    <source>
        <dbReference type="PROSITE-ProRule" id="PRU00708"/>
    </source>
</evidence>
<dbReference type="Pfam" id="PF13041">
    <property type="entry name" value="PPR_2"/>
    <property type="match status" value="4"/>
</dbReference>
<feature type="repeat" description="PPR" evidence="2">
    <location>
        <begin position="266"/>
        <end position="300"/>
    </location>
</feature>
<evidence type="ECO:0008006" key="5">
    <source>
        <dbReference type="Google" id="ProtNLM"/>
    </source>
</evidence>
<feature type="repeat" description="PPR" evidence="2">
    <location>
        <begin position="441"/>
        <end position="475"/>
    </location>
</feature>
<feature type="repeat" description="PPR" evidence="2">
    <location>
        <begin position="336"/>
        <end position="370"/>
    </location>
</feature>
<evidence type="ECO:0000256" key="1">
    <source>
        <dbReference type="ARBA" id="ARBA00022737"/>
    </source>
</evidence>